<dbReference type="AlphaFoldDB" id="A0AAD9QDP2"/>
<reference evidence="1" key="1">
    <citation type="journal article" date="2023" name="G3 (Bethesda)">
        <title>Whole genome assembly and annotation of the endangered Caribbean coral Acropora cervicornis.</title>
        <authorList>
            <person name="Selwyn J.D."/>
            <person name="Vollmer S.V."/>
        </authorList>
    </citation>
    <scope>NUCLEOTIDE SEQUENCE</scope>
    <source>
        <strain evidence="1">K2</strain>
    </source>
</reference>
<dbReference type="EMBL" id="JARQWQ010000040">
    <property type="protein sequence ID" value="KAK2559372.1"/>
    <property type="molecule type" value="Genomic_DNA"/>
</dbReference>
<dbReference type="Proteomes" id="UP001249851">
    <property type="component" value="Unassembled WGS sequence"/>
</dbReference>
<reference evidence="1" key="2">
    <citation type="journal article" date="2023" name="Science">
        <title>Genomic signatures of disease resistance in endangered staghorn corals.</title>
        <authorList>
            <person name="Vollmer S.V."/>
            <person name="Selwyn J.D."/>
            <person name="Despard B.A."/>
            <person name="Roesel C.L."/>
        </authorList>
    </citation>
    <scope>NUCLEOTIDE SEQUENCE</scope>
    <source>
        <strain evidence="1">K2</strain>
    </source>
</reference>
<evidence type="ECO:0000313" key="2">
    <source>
        <dbReference type="Proteomes" id="UP001249851"/>
    </source>
</evidence>
<sequence>MADCLIGKSYLVPLSPRDPRMSSIILTPPSKCEKASSLLPRDMHNAASKCFGEAPFGLINFAHRSVHISEISIAKALSKQSLAWKTLIGGRASLSSSARAILNSWYASSAIRPSSFATSTRCAVGHVEFSFSLSTPCPRGITTSSPCTLNLI</sequence>
<organism evidence="1 2">
    <name type="scientific">Acropora cervicornis</name>
    <name type="common">Staghorn coral</name>
    <dbReference type="NCBI Taxonomy" id="6130"/>
    <lineage>
        <taxon>Eukaryota</taxon>
        <taxon>Metazoa</taxon>
        <taxon>Cnidaria</taxon>
        <taxon>Anthozoa</taxon>
        <taxon>Hexacorallia</taxon>
        <taxon>Scleractinia</taxon>
        <taxon>Astrocoeniina</taxon>
        <taxon>Acroporidae</taxon>
        <taxon>Acropora</taxon>
    </lineage>
</organism>
<keyword evidence="2" id="KW-1185">Reference proteome</keyword>
<proteinExistence type="predicted"/>
<protein>
    <submittedName>
        <fullName evidence="1">Uncharacterized protein</fullName>
    </submittedName>
</protein>
<accession>A0AAD9QDP2</accession>
<name>A0AAD9QDP2_ACRCE</name>
<gene>
    <name evidence="1" type="ORF">P5673_017992</name>
</gene>
<comment type="caution">
    <text evidence="1">The sequence shown here is derived from an EMBL/GenBank/DDBJ whole genome shotgun (WGS) entry which is preliminary data.</text>
</comment>
<evidence type="ECO:0000313" key="1">
    <source>
        <dbReference type="EMBL" id="KAK2559372.1"/>
    </source>
</evidence>